<protein>
    <submittedName>
        <fullName evidence="2">Uncharacterized protein</fullName>
    </submittedName>
</protein>
<reference evidence="2" key="1">
    <citation type="submission" date="2023-05" db="EMBL/GenBank/DDBJ databases">
        <title>Nepenthes gracilis genome sequencing.</title>
        <authorList>
            <person name="Fukushima K."/>
        </authorList>
    </citation>
    <scope>NUCLEOTIDE SEQUENCE</scope>
    <source>
        <strain evidence="2">SING2019-196</strain>
    </source>
</reference>
<feature type="transmembrane region" description="Helical" evidence="1">
    <location>
        <begin position="57"/>
        <end position="79"/>
    </location>
</feature>
<evidence type="ECO:0000313" key="3">
    <source>
        <dbReference type="Proteomes" id="UP001279734"/>
    </source>
</evidence>
<evidence type="ECO:0000256" key="1">
    <source>
        <dbReference type="SAM" id="Phobius"/>
    </source>
</evidence>
<sequence>MAEEVTEEAVRMAEEVTEEAVRMAEEIMHRGAWNRVLDPLWCFVKNGMMVHDAGSGILLLIWLAVLPGVCAELLGLAGFKPSQLSVMLGYADAAGNFCWCWGWALLQFPNALSLLEFMLDGLLSMLQMV</sequence>
<name>A0AAD3T2E3_NEPGR</name>
<keyword evidence="3" id="KW-1185">Reference proteome</keyword>
<comment type="caution">
    <text evidence="2">The sequence shown here is derived from an EMBL/GenBank/DDBJ whole genome shotgun (WGS) entry which is preliminary data.</text>
</comment>
<proteinExistence type="predicted"/>
<gene>
    <name evidence="2" type="ORF">Nepgr_023176</name>
</gene>
<dbReference type="EMBL" id="BSYO01000023">
    <property type="protein sequence ID" value="GMH21334.1"/>
    <property type="molecule type" value="Genomic_DNA"/>
</dbReference>
<evidence type="ECO:0000313" key="2">
    <source>
        <dbReference type="EMBL" id="GMH21334.1"/>
    </source>
</evidence>
<dbReference type="AlphaFoldDB" id="A0AAD3T2E3"/>
<accession>A0AAD3T2E3</accession>
<dbReference type="Proteomes" id="UP001279734">
    <property type="component" value="Unassembled WGS sequence"/>
</dbReference>
<keyword evidence="1" id="KW-0472">Membrane</keyword>
<keyword evidence="1" id="KW-0812">Transmembrane</keyword>
<organism evidence="2 3">
    <name type="scientific">Nepenthes gracilis</name>
    <name type="common">Slender pitcher plant</name>
    <dbReference type="NCBI Taxonomy" id="150966"/>
    <lineage>
        <taxon>Eukaryota</taxon>
        <taxon>Viridiplantae</taxon>
        <taxon>Streptophyta</taxon>
        <taxon>Embryophyta</taxon>
        <taxon>Tracheophyta</taxon>
        <taxon>Spermatophyta</taxon>
        <taxon>Magnoliopsida</taxon>
        <taxon>eudicotyledons</taxon>
        <taxon>Gunneridae</taxon>
        <taxon>Pentapetalae</taxon>
        <taxon>Caryophyllales</taxon>
        <taxon>Nepenthaceae</taxon>
        <taxon>Nepenthes</taxon>
    </lineage>
</organism>
<keyword evidence="1" id="KW-1133">Transmembrane helix</keyword>